<dbReference type="InterPro" id="IPR051794">
    <property type="entry name" value="PG_Endopeptidase_C40"/>
</dbReference>
<evidence type="ECO:0000256" key="1">
    <source>
        <dbReference type="ARBA" id="ARBA00007074"/>
    </source>
</evidence>
<dbReference type="InterPro" id="IPR000064">
    <property type="entry name" value="NLP_P60_dom"/>
</dbReference>
<name>A0A6J6XVD8_9ZZZZ</name>
<dbReference type="Pfam" id="PF00877">
    <property type="entry name" value="NLPC_P60"/>
    <property type="match status" value="1"/>
</dbReference>
<evidence type="ECO:0000256" key="3">
    <source>
        <dbReference type="ARBA" id="ARBA00022801"/>
    </source>
</evidence>
<evidence type="ECO:0000313" key="7">
    <source>
        <dbReference type="EMBL" id="CAB4799196.1"/>
    </source>
</evidence>
<evidence type="ECO:0000256" key="5">
    <source>
        <dbReference type="SAM" id="Phobius"/>
    </source>
</evidence>
<evidence type="ECO:0000256" key="4">
    <source>
        <dbReference type="ARBA" id="ARBA00022807"/>
    </source>
</evidence>
<dbReference type="PROSITE" id="PS51935">
    <property type="entry name" value="NLPC_P60"/>
    <property type="match status" value="1"/>
</dbReference>
<dbReference type="GO" id="GO:0006508">
    <property type="term" value="P:proteolysis"/>
    <property type="evidence" value="ECO:0007669"/>
    <property type="project" value="UniProtKB-KW"/>
</dbReference>
<keyword evidence="3" id="KW-0378">Hydrolase</keyword>
<dbReference type="AlphaFoldDB" id="A0A6J6XVD8"/>
<dbReference type="Gene3D" id="3.90.1720.10">
    <property type="entry name" value="endopeptidase domain like (from Nostoc punctiforme)"/>
    <property type="match status" value="1"/>
</dbReference>
<protein>
    <submittedName>
        <fullName evidence="7">Unannotated protein</fullName>
    </submittedName>
</protein>
<keyword evidence="5" id="KW-1133">Transmembrane helix</keyword>
<proteinExistence type="inferred from homology"/>
<comment type="similarity">
    <text evidence="1">Belongs to the peptidase C40 family.</text>
</comment>
<gene>
    <name evidence="7" type="ORF">UFOPK2975_01160</name>
</gene>
<keyword evidence="4" id="KW-0788">Thiol protease</keyword>
<dbReference type="InterPro" id="IPR038765">
    <property type="entry name" value="Papain-like_cys_pep_sf"/>
</dbReference>
<dbReference type="SUPFAM" id="SSF54001">
    <property type="entry name" value="Cysteine proteinases"/>
    <property type="match status" value="1"/>
</dbReference>
<keyword evidence="5" id="KW-0812">Transmembrane</keyword>
<sequence>MSTWVSGDPQILQLDDINCYLVDIWRVIAPVNSTAPRSSQGHPVTPKTMTSTHLYPYTRSVVRRSERTPGFGSACRAFVAVALVAVIVMFGMPQQVSAKPMPQSQERVIAQSAQEAVAVFDSFTELSAVDRNDVFSALVADIARQAALFLGLDVRLMQQAWLAADLVHQRALINGLTQLGVPYKINAAIENVAFDCSGLVAFAWGKAGVALSRGSSAQFASATLVKVEEAQPGDLIWRPGHISMYLGVPSAVLQTPYSGRSVELQKMNERITSWVKYANPLV</sequence>
<feature type="transmembrane region" description="Helical" evidence="5">
    <location>
        <begin position="73"/>
        <end position="92"/>
    </location>
</feature>
<feature type="domain" description="NlpC/P60" evidence="6">
    <location>
        <begin position="165"/>
        <end position="282"/>
    </location>
</feature>
<organism evidence="7">
    <name type="scientific">freshwater metagenome</name>
    <dbReference type="NCBI Taxonomy" id="449393"/>
    <lineage>
        <taxon>unclassified sequences</taxon>
        <taxon>metagenomes</taxon>
        <taxon>ecological metagenomes</taxon>
    </lineage>
</organism>
<dbReference type="PANTHER" id="PTHR47359">
    <property type="entry name" value="PEPTIDOGLYCAN DL-ENDOPEPTIDASE CWLO"/>
    <property type="match status" value="1"/>
</dbReference>
<evidence type="ECO:0000256" key="2">
    <source>
        <dbReference type="ARBA" id="ARBA00022670"/>
    </source>
</evidence>
<reference evidence="7" key="1">
    <citation type="submission" date="2020-05" db="EMBL/GenBank/DDBJ databases">
        <authorList>
            <person name="Chiriac C."/>
            <person name="Salcher M."/>
            <person name="Ghai R."/>
            <person name="Kavagutti S V."/>
        </authorList>
    </citation>
    <scope>NUCLEOTIDE SEQUENCE</scope>
</reference>
<keyword evidence="5" id="KW-0472">Membrane</keyword>
<accession>A0A6J6XVD8</accession>
<keyword evidence="2" id="KW-0645">Protease</keyword>
<dbReference type="PANTHER" id="PTHR47359:SF3">
    <property type="entry name" value="NLP_P60 DOMAIN-CONTAINING PROTEIN-RELATED"/>
    <property type="match status" value="1"/>
</dbReference>
<dbReference type="EMBL" id="CAFAAG010000108">
    <property type="protein sequence ID" value="CAB4799196.1"/>
    <property type="molecule type" value="Genomic_DNA"/>
</dbReference>
<dbReference type="GO" id="GO:0008234">
    <property type="term" value="F:cysteine-type peptidase activity"/>
    <property type="evidence" value="ECO:0007669"/>
    <property type="project" value="UniProtKB-KW"/>
</dbReference>
<evidence type="ECO:0000259" key="6">
    <source>
        <dbReference type="PROSITE" id="PS51935"/>
    </source>
</evidence>